<dbReference type="EMBL" id="KV442108">
    <property type="protein sequence ID" value="OAQ23806.1"/>
    <property type="molecule type" value="Genomic_DNA"/>
</dbReference>
<proteinExistence type="predicted"/>
<accession>A0A197JH28</accession>
<name>A0A197JH28_9FUNG</name>
<sequence>MTISEIIAEAMFKPSNSSPSKKPVTQSRQQQLQQQQYPRSSKICCLSLHDTNKIRLINAPLSLISPLRLAIFETWNQPIQQETSLPQCDGHEFKLKGKPWSSGKKGPLLDSTNLILAMLMVLEIRGWSLIMASNVSHLRDEKDSLFFEWAGPKGLLSSQERDMDELTLIDASENRIDEREEAKGKWEGDVEGEVELFTVELRGYDIIRVTGAPVAVLTALRLAILRHWTQGIEKEDTKKGAYEFRMTGFPFRTWGSETSIERSMMLIQTLENMRLHGFEPCSLMDLDVVGKGKQERHEKQQKKEKKDGRDKQIVDSWVLRRGSSGRRKDELRQSRLGDDSRGEDERDGWVVQL</sequence>
<dbReference type="OrthoDB" id="58379at2759"/>
<dbReference type="STRING" id="1314771.A0A197JH28"/>
<gene>
    <name evidence="2" type="ORF">K457DRAFT_36290</name>
</gene>
<keyword evidence="3" id="KW-1185">Reference proteome</keyword>
<feature type="compositionally biased region" description="Basic and acidic residues" evidence="1">
    <location>
        <begin position="304"/>
        <end position="313"/>
    </location>
</feature>
<dbReference type="PANTHER" id="PTHR38696:SF1">
    <property type="entry name" value="MEDIATOR OF RNA POLYMERASE II TRANSCRIPTION SUBUNIT 13"/>
    <property type="match status" value="1"/>
</dbReference>
<evidence type="ECO:0000313" key="3">
    <source>
        <dbReference type="Proteomes" id="UP000078512"/>
    </source>
</evidence>
<feature type="compositionally biased region" description="Basic and acidic residues" evidence="1">
    <location>
        <begin position="326"/>
        <end position="353"/>
    </location>
</feature>
<reference evidence="2 3" key="1">
    <citation type="submission" date="2016-05" db="EMBL/GenBank/DDBJ databases">
        <title>Genome sequencing reveals origins of a unique bacterial endosymbiosis in the earliest lineages of terrestrial Fungi.</title>
        <authorList>
            <consortium name="DOE Joint Genome Institute"/>
            <person name="Uehling J."/>
            <person name="Gryganskyi A."/>
            <person name="Hameed K."/>
            <person name="Tschaplinski T."/>
            <person name="Misztal P."/>
            <person name="Wu S."/>
            <person name="Desiro A."/>
            <person name="Vande Pol N."/>
            <person name="Du Z.-Y."/>
            <person name="Zienkiewicz A."/>
            <person name="Zienkiewicz K."/>
            <person name="Morin E."/>
            <person name="Tisserant E."/>
            <person name="Splivallo R."/>
            <person name="Hainaut M."/>
            <person name="Henrissat B."/>
            <person name="Ohm R."/>
            <person name="Kuo A."/>
            <person name="Yan J."/>
            <person name="Lipzen A."/>
            <person name="Nolan M."/>
            <person name="Labutti K."/>
            <person name="Barry K."/>
            <person name="Goldstein A."/>
            <person name="Labbe J."/>
            <person name="Schadt C."/>
            <person name="Tuskan G."/>
            <person name="Grigoriev I."/>
            <person name="Martin F."/>
            <person name="Vilgalys R."/>
            <person name="Bonito G."/>
        </authorList>
    </citation>
    <scope>NUCLEOTIDE SEQUENCE [LARGE SCALE GENOMIC DNA]</scope>
    <source>
        <strain evidence="2 3">AG-77</strain>
    </source>
</reference>
<protein>
    <submittedName>
        <fullName evidence="2">Uncharacterized protein</fullName>
    </submittedName>
</protein>
<feature type="region of interest" description="Disordered" evidence="1">
    <location>
        <begin position="14"/>
        <end position="36"/>
    </location>
</feature>
<dbReference type="Proteomes" id="UP000078512">
    <property type="component" value="Unassembled WGS sequence"/>
</dbReference>
<organism evidence="2 3">
    <name type="scientific">Linnemannia elongata AG-77</name>
    <dbReference type="NCBI Taxonomy" id="1314771"/>
    <lineage>
        <taxon>Eukaryota</taxon>
        <taxon>Fungi</taxon>
        <taxon>Fungi incertae sedis</taxon>
        <taxon>Mucoromycota</taxon>
        <taxon>Mortierellomycotina</taxon>
        <taxon>Mortierellomycetes</taxon>
        <taxon>Mortierellales</taxon>
        <taxon>Mortierellaceae</taxon>
        <taxon>Linnemannia</taxon>
    </lineage>
</organism>
<dbReference type="AlphaFoldDB" id="A0A197JH28"/>
<feature type="region of interest" description="Disordered" evidence="1">
    <location>
        <begin position="292"/>
        <end position="353"/>
    </location>
</feature>
<evidence type="ECO:0000313" key="2">
    <source>
        <dbReference type="EMBL" id="OAQ23806.1"/>
    </source>
</evidence>
<evidence type="ECO:0000256" key="1">
    <source>
        <dbReference type="SAM" id="MobiDB-lite"/>
    </source>
</evidence>
<dbReference type="PANTHER" id="PTHR38696">
    <property type="entry name" value="MEDIATOR OF RNA POLYMERASE II TRANSCRIPTION SUBUNIT 13"/>
    <property type="match status" value="1"/>
</dbReference>